<dbReference type="InterPro" id="IPR011957">
    <property type="entry name" value="Benz_CoA_lig"/>
</dbReference>
<dbReference type="InterPro" id="IPR045851">
    <property type="entry name" value="AMP-bd_C_sf"/>
</dbReference>
<keyword evidence="5" id="KW-1185">Reference proteome</keyword>
<sequence>MVRATIGRADHHHEDGQRMAESFNAADYLVGRRLAAGDGDREAVRAPSRSLTYAELDAEVARVAAGLAALGVQPEQRVVLCMVDEIELFAGILATMRLGAIAVPVSTMLRGQELAVLVADSRSRLLLCSETFADTARAAVLAARERGGDVAEVVITGDDASGFGAEVVARTWAEMLAAGDALGAAPAYDTWDESQALWLYTSGTTGKPKAAMHRHADIRFVCETYGQQVLGIERDDLCLSVAKLFFAYGIGNSMFFPLSVGAAAVLEPSRPTPALLGELAARHRVTMFFGTPSSYGPLLAAAESGQVDPASFATVRRGASAGEALPARMVHGMRDVYGVEVLDGIGSTEALHIYLSNKPGEVVPGTSGVPVPGYDVEIRGTDGRPVPDGETGTLYVRGDSICTGYWCRTATNRLVFEGEWLRTGDTYVRNADGTYTCLGRTDDVLKVGGIWVTPAEVEERLVAHPSVAEVVVVAVPDDDGLDVPVACVVPREGHTVDPESLVAWCREGLASFKRPRHVIAIEEVPRTATGKVQRFRLRELAAGIVAAGSPTLQGAH</sequence>
<evidence type="ECO:0000256" key="1">
    <source>
        <dbReference type="ARBA" id="ARBA00022598"/>
    </source>
</evidence>
<reference evidence="5" key="1">
    <citation type="journal article" date="2019" name="Int. J. Syst. Evol. Microbiol.">
        <title>The Global Catalogue of Microorganisms (GCM) 10K type strain sequencing project: providing services to taxonomists for standard genome sequencing and annotation.</title>
        <authorList>
            <consortium name="The Broad Institute Genomics Platform"/>
            <consortium name="The Broad Institute Genome Sequencing Center for Infectious Disease"/>
            <person name="Wu L."/>
            <person name="Ma J."/>
        </authorList>
    </citation>
    <scope>NUCLEOTIDE SEQUENCE [LARGE SCALE GENOMIC DNA]</scope>
    <source>
        <strain evidence="5">XZYJ18</strain>
    </source>
</reference>
<keyword evidence="1 4" id="KW-0436">Ligase</keyword>
<dbReference type="PANTHER" id="PTHR43352">
    <property type="entry name" value="ACETYL-COA SYNTHETASE"/>
    <property type="match status" value="1"/>
</dbReference>
<dbReference type="Gene3D" id="2.30.38.10">
    <property type="entry name" value="Luciferase, Domain 3"/>
    <property type="match status" value="1"/>
</dbReference>
<dbReference type="Gene3D" id="3.30.300.30">
    <property type="match status" value="1"/>
</dbReference>
<name>A0ABV9ZF62_9PSEU</name>
<dbReference type="NCBIfam" id="TIGR02262">
    <property type="entry name" value="benz_CoA_lig"/>
    <property type="match status" value="1"/>
</dbReference>
<feature type="domain" description="AMP-binding enzyme C-terminal" evidence="3">
    <location>
        <begin position="456"/>
        <end position="531"/>
    </location>
</feature>
<gene>
    <name evidence="4" type="ORF">ACFPK1_07665</name>
</gene>
<dbReference type="Proteomes" id="UP001596175">
    <property type="component" value="Unassembled WGS sequence"/>
</dbReference>
<organism evidence="4 5">
    <name type="scientific">Actinomycetospora rhizophila</name>
    <dbReference type="NCBI Taxonomy" id="1416876"/>
    <lineage>
        <taxon>Bacteria</taxon>
        <taxon>Bacillati</taxon>
        <taxon>Actinomycetota</taxon>
        <taxon>Actinomycetes</taxon>
        <taxon>Pseudonocardiales</taxon>
        <taxon>Pseudonocardiaceae</taxon>
        <taxon>Actinomycetospora</taxon>
    </lineage>
</organism>
<evidence type="ECO:0000259" key="2">
    <source>
        <dbReference type="Pfam" id="PF00501"/>
    </source>
</evidence>
<proteinExistence type="predicted"/>
<dbReference type="Pfam" id="PF13193">
    <property type="entry name" value="AMP-binding_C"/>
    <property type="match status" value="1"/>
</dbReference>
<dbReference type="Gene3D" id="3.40.50.12820">
    <property type="match status" value="1"/>
</dbReference>
<dbReference type="EMBL" id="JBHSKG010000003">
    <property type="protein sequence ID" value="MFC5138104.1"/>
    <property type="molecule type" value="Genomic_DNA"/>
</dbReference>
<dbReference type="Pfam" id="PF00501">
    <property type="entry name" value="AMP-binding"/>
    <property type="match status" value="1"/>
</dbReference>
<accession>A0ABV9ZF62</accession>
<dbReference type="PANTHER" id="PTHR43352:SF1">
    <property type="entry name" value="ANTHRANILATE--COA LIGASE"/>
    <property type="match status" value="1"/>
</dbReference>
<evidence type="ECO:0000259" key="3">
    <source>
        <dbReference type="Pfam" id="PF13193"/>
    </source>
</evidence>
<dbReference type="SUPFAM" id="SSF56801">
    <property type="entry name" value="Acetyl-CoA synthetase-like"/>
    <property type="match status" value="1"/>
</dbReference>
<dbReference type="InterPro" id="IPR000873">
    <property type="entry name" value="AMP-dep_synth/lig_dom"/>
</dbReference>
<dbReference type="GO" id="GO:0016874">
    <property type="term" value="F:ligase activity"/>
    <property type="evidence" value="ECO:0007669"/>
    <property type="project" value="UniProtKB-KW"/>
</dbReference>
<feature type="domain" description="AMP-dependent synthetase/ligase" evidence="2">
    <location>
        <begin position="35"/>
        <end position="406"/>
    </location>
</feature>
<dbReference type="Gene3D" id="3.40.50.980">
    <property type="match status" value="1"/>
</dbReference>
<evidence type="ECO:0000313" key="5">
    <source>
        <dbReference type="Proteomes" id="UP001596175"/>
    </source>
</evidence>
<protein>
    <submittedName>
        <fullName evidence="4">Benzoate-CoA ligase family protein</fullName>
    </submittedName>
</protein>
<comment type="caution">
    <text evidence="4">The sequence shown here is derived from an EMBL/GenBank/DDBJ whole genome shotgun (WGS) entry which is preliminary data.</text>
</comment>
<dbReference type="InterPro" id="IPR025110">
    <property type="entry name" value="AMP-bd_C"/>
</dbReference>
<evidence type="ECO:0000313" key="4">
    <source>
        <dbReference type="EMBL" id="MFC5138104.1"/>
    </source>
</evidence>
<dbReference type="RefSeq" id="WP_378020330.1">
    <property type="nucleotide sequence ID" value="NZ_JBHSKG010000003.1"/>
</dbReference>